<sequence length="967" mass="109804">MAAKEPIHSGHFMTSNPHEVKPDEDDEDFEVDVVDVDDSMTDIAQEKVPRQDKELLKDEKPVTFYKFGPEKTQSIAIDVSLNKLKKCINVAYMKLTTPKWKDFKGLKMQWKHRIRLNNVIWRAYYMEFRKPDKKKKTPYCYFAVPDDDTTHTKIEGSVLEGMYWKRRMEAVCAQYKRWRTYNRPAKKKSKACCRKRENSCTCIPSRPPQSQTPNMTTSYTDLFDVDEFDNEFTNSLFESLNVPFLFPNPKEIGPDSVGNADIMQPCLLSLQPSIDEINLVNGVDMNQVDSHIILPEVVPANLQIPPYRPKEQQYKEYKEYDNGSMSMEYRNPQPTRQSSAVSQNVLMSTQMSQPLYSRAIYDSVAQLHHSSPQSFGNEDSSGRASSTISFGTPTPQPQTYMSPHIIAAVSGSTVIQPSPSPVFANSQTSSPFSNHDSNAFRNKFIMENNLHQQQQHQIWLNSVQQQHYLQNEQNRRAIQMLQSQAPPQSPLGISPTMGMSNGNVHFGSTLLNLSNANTASSSTITNLIQKNNIMSNQQMHFMQNNNSPLSRYLAPNSNLHQQQQQQQQQTLPSPQQQQQQQQQQSSNQISGLLQPKSNEIRLDYPHHNGFAQIKLEKPFKQQGETDSEIADDIYHSIANPASAEPSGSTFSQLTPSFQSLRTESQPSAQIFKSASTGDTPINSAPPSTQYSQRYNGRAQKRVSSNISTRSSPNYTQVASTSSSDAILSDSETNDKSEDIPKRKRRAASSRTEELDDSLHPEERKRILHLNAEKNRRNALKDGFDMLTTVIPAIEEAGIKPTNAVVLNRAAQYIRSLRTESERRKEDLVTFKERIEKMNAKIAMLQSNLPSTCRSQTSSGANANLTNQIEQSFDRHVRNQSRLNYRYWLMAHTMRPLIQSYAKSVHTDSSDKQKIIASVQKWLNENWTVASLRPLASQMLIYLATEGNLLKNSSALPEHVMKEINKIT</sequence>
<evidence type="ECO:0000313" key="1">
    <source>
        <dbReference type="Proteomes" id="UP000887579"/>
    </source>
</evidence>
<protein>
    <submittedName>
        <fullName evidence="2">BHLH domain-containing protein</fullName>
    </submittedName>
</protein>
<dbReference type="WBParaSite" id="ES5_v2.g6429.t1">
    <property type="protein sequence ID" value="ES5_v2.g6429.t1"/>
    <property type="gene ID" value="ES5_v2.g6429"/>
</dbReference>
<organism evidence="1 2">
    <name type="scientific">Panagrolaimus sp. ES5</name>
    <dbReference type="NCBI Taxonomy" id="591445"/>
    <lineage>
        <taxon>Eukaryota</taxon>
        <taxon>Metazoa</taxon>
        <taxon>Ecdysozoa</taxon>
        <taxon>Nematoda</taxon>
        <taxon>Chromadorea</taxon>
        <taxon>Rhabditida</taxon>
        <taxon>Tylenchina</taxon>
        <taxon>Panagrolaimomorpha</taxon>
        <taxon>Panagrolaimoidea</taxon>
        <taxon>Panagrolaimidae</taxon>
        <taxon>Panagrolaimus</taxon>
    </lineage>
</organism>
<name>A0AC34GPM0_9BILA</name>
<reference evidence="2" key="1">
    <citation type="submission" date="2022-11" db="UniProtKB">
        <authorList>
            <consortium name="WormBaseParasite"/>
        </authorList>
    </citation>
    <scope>IDENTIFICATION</scope>
</reference>
<dbReference type="Proteomes" id="UP000887579">
    <property type="component" value="Unplaced"/>
</dbReference>
<accession>A0AC34GPM0</accession>
<proteinExistence type="predicted"/>
<evidence type="ECO:0000313" key="2">
    <source>
        <dbReference type="WBParaSite" id="ES5_v2.g6429.t1"/>
    </source>
</evidence>